<dbReference type="EMBL" id="CP000109">
    <property type="protein sequence ID" value="ABB42474.1"/>
    <property type="molecule type" value="Genomic_DNA"/>
</dbReference>
<feature type="DNA-binding region" description="H-T-H motif" evidence="2">
    <location>
        <begin position="30"/>
        <end position="49"/>
    </location>
</feature>
<dbReference type="InterPro" id="IPR009057">
    <property type="entry name" value="Homeodomain-like_sf"/>
</dbReference>
<dbReference type="PANTHER" id="PTHR43479:SF11">
    <property type="entry name" value="ACREF_ENVCD OPERON REPRESSOR-RELATED"/>
    <property type="match status" value="1"/>
</dbReference>
<dbReference type="GO" id="GO:0003677">
    <property type="term" value="F:DNA binding"/>
    <property type="evidence" value="ECO:0007669"/>
    <property type="project" value="UniProtKB-UniRule"/>
</dbReference>
<organism evidence="4">
    <name type="scientific">Hydrogenovibrio crunogenus (strain DSM 25203 / XCL-2)</name>
    <name type="common">Thiomicrospira crunogena</name>
    <dbReference type="NCBI Taxonomy" id="317025"/>
    <lineage>
        <taxon>Bacteria</taxon>
        <taxon>Pseudomonadati</taxon>
        <taxon>Pseudomonadota</taxon>
        <taxon>Gammaproteobacteria</taxon>
        <taxon>Thiotrichales</taxon>
        <taxon>Piscirickettsiaceae</taxon>
        <taxon>Hydrogenovibrio</taxon>
    </lineage>
</organism>
<dbReference type="PROSITE" id="PS50977">
    <property type="entry name" value="HTH_TETR_2"/>
    <property type="match status" value="1"/>
</dbReference>
<dbReference type="eggNOG" id="COG1309">
    <property type="taxonomic scope" value="Bacteria"/>
</dbReference>
<evidence type="ECO:0000256" key="1">
    <source>
        <dbReference type="ARBA" id="ARBA00023125"/>
    </source>
</evidence>
<reference evidence="4" key="1">
    <citation type="submission" date="2006-07" db="EMBL/GenBank/DDBJ databases">
        <title>Complete sequence of Thiomicrospira crunogena XCL-2.</title>
        <authorList>
            <consortium name="US DOE Joint Genome Institute"/>
            <person name="Copeland A."/>
            <person name="Lucas S."/>
            <person name="Lapidus A."/>
            <person name="Barry K."/>
            <person name="Detter J.C."/>
            <person name="Glavina del Rio T."/>
            <person name="Hammon N."/>
            <person name="Israni S."/>
            <person name="Dalin E."/>
            <person name="Tice H."/>
            <person name="Pitluck S."/>
            <person name="Chain P."/>
            <person name="Malfatti S."/>
            <person name="Shin M."/>
            <person name="Vergez L."/>
            <person name="Schmutz J."/>
            <person name="Larimer F."/>
            <person name="Land M."/>
            <person name="Hauser L."/>
            <person name="Kyrpides N."/>
            <person name="Lykidis A."/>
            <person name="Scott K.M."/>
            <person name="Sievert S."/>
            <person name="Kerfeld C."/>
            <person name="Freyermuth S."/>
            <person name="Dobrinski K."/>
            <person name="Boller A."/>
            <person name="Fitzpatrick K."/>
            <person name="Thoma P."/>
            <person name="Moore J."/>
            <person name="Richardson P."/>
        </authorList>
    </citation>
    <scope>NUCLEOTIDE SEQUENCE</scope>
    <source>
        <strain evidence="4">XCL-2</strain>
    </source>
</reference>
<dbReference type="STRING" id="317025.Tcr_1884"/>
<proteinExistence type="predicted"/>
<evidence type="ECO:0000313" key="4">
    <source>
        <dbReference type="EMBL" id="ABB42474.1"/>
    </source>
</evidence>
<dbReference type="HOGENOM" id="CLU_069356_1_4_6"/>
<feature type="domain" description="HTH tetR-type" evidence="3">
    <location>
        <begin position="7"/>
        <end position="67"/>
    </location>
</feature>
<evidence type="ECO:0000259" key="3">
    <source>
        <dbReference type="PROSITE" id="PS50977"/>
    </source>
</evidence>
<dbReference type="PRINTS" id="PR00455">
    <property type="entry name" value="HTHTETR"/>
</dbReference>
<gene>
    <name evidence="4" type="ordered locus">Tcr_1884</name>
</gene>
<dbReference type="SUPFAM" id="SSF46689">
    <property type="entry name" value="Homeodomain-like"/>
    <property type="match status" value="1"/>
</dbReference>
<name>Q31EE9_HYDCU</name>
<dbReference type="Pfam" id="PF00440">
    <property type="entry name" value="TetR_N"/>
    <property type="match status" value="1"/>
</dbReference>
<evidence type="ECO:0000256" key="2">
    <source>
        <dbReference type="PROSITE-ProRule" id="PRU00335"/>
    </source>
</evidence>
<sequence length="206" mass="23375">MARQKQNATALKIRNTATKMFAEQGYDGTIMDELTIRSGVNKASIYYHFQDKPNLYEQCLTHLFANVADAVMEATERAVTENLKLEAFVKTFAKLAYEKPEIPAILMREIASGGHNMPVTARQQMQRLLSNLKAILSTEPFSQDIESINPLTPHFMIIGSLCFYLTSQPMRDRIESTEKLDPTLEEFTQQLINILQSGLVKKTKEI</sequence>
<dbReference type="KEGG" id="tcx:Tcr_1884"/>
<dbReference type="AlphaFoldDB" id="Q31EE9"/>
<dbReference type="SUPFAM" id="SSF48498">
    <property type="entry name" value="Tetracyclin repressor-like, C-terminal domain"/>
    <property type="match status" value="1"/>
</dbReference>
<dbReference type="InterPro" id="IPR001647">
    <property type="entry name" value="HTH_TetR"/>
</dbReference>
<keyword evidence="1 2" id="KW-0238">DNA-binding</keyword>
<dbReference type="PANTHER" id="PTHR43479">
    <property type="entry name" value="ACREF/ENVCD OPERON REPRESSOR-RELATED"/>
    <property type="match status" value="1"/>
</dbReference>
<dbReference type="InterPro" id="IPR036271">
    <property type="entry name" value="Tet_transcr_reg_TetR-rel_C_sf"/>
</dbReference>
<dbReference type="InterPro" id="IPR050624">
    <property type="entry name" value="HTH-type_Tx_Regulator"/>
</dbReference>
<dbReference type="Gene3D" id="1.10.357.10">
    <property type="entry name" value="Tetracycline Repressor, domain 2"/>
    <property type="match status" value="1"/>
</dbReference>
<accession>Q31EE9</accession>
<protein>
    <submittedName>
        <fullName evidence="4">Transcriptional regulator, TetR family</fullName>
    </submittedName>
</protein>